<sequence length="71" mass="7724">MCEAALPGAARLYRCLCFGLTSVSAPVREGPLAGRFILGGVGVEAMMWMAAQRRQTHGRLVQCRLARLHNP</sequence>
<evidence type="ECO:0000313" key="2">
    <source>
        <dbReference type="Proteomes" id="UP001335648"/>
    </source>
</evidence>
<gene>
    <name evidence="1" type="ORF">CesoFtcFv8_019685</name>
</gene>
<name>A0AAN8BEK1_9TELE</name>
<evidence type="ECO:0000313" key="1">
    <source>
        <dbReference type="EMBL" id="KAK5883347.1"/>
    </source>
</evidence>
<dbReference type="AlphaFoldDB" id="A0AAN8BEK1"/>
<dbReference type="Proteomes" id="UP001335648">
    <property type="component" value="Unassembled WGS sequence"/>
</dbReference>
<organism evidence="1 2">
    <name type="scientific">Champsocephalus esox</name>
    <name type="common">pike icefish</name>
    <dbReference type="NCBI Taxonomy" id="159716"/>
    <lineage>
        <taxon>Eukaryota</taxon>
        <taxon>Metazoa</taxon>
        <taxon>Chordata</taxon>
        <taxon>Craniata</taxon>
        <taxon>Vertebrata</taxon>
        <taxon>Euteleostomi</taxon>
        <taxon>Actinopterygii</taxon>
        <taxon>Neopterygii</taxon>
        <taxon>Teleostei</taxon>
        <taxon>Neoteleostei</taxon>
        <taxon>Acanthomorphata</taxon>
        <taxon>Eupercaria</taxon>
        <taxon>Perciformes</taxon>
        <taxon>Notothenioidei</taxon>
        <taxon>Channichthyidae</taxon>
        <taxon>Champsocephalus</taxon>
    </lineage>
</organism>
<reference evidence="1 2" key="1">
    <citation type="journal article" date="2023" name="Mol. Biol. Evol.">
        <title>Genomics of Secondarily Temperate Adaptation in the Only Non-Antarctic Icefish.</title>
        <authorList>
            <person name="Rivera-Colon A.G."/>
            <person name="Rayamajhi N."/>
            <person name="Minhas B.F."/>
            <person name="Madrigal G."/>
            <person name="Bilyk K.T."/>
            <person name="Yoon V."/>
            <person name="Hune M."/>
            <person name="Gregory S."/>
            <person name="Cheng C.H.C."/>
            <person name="Catchen J.M."/>
        </authorList>
    </citation>
    <scope>NUCLEOTIDE SEQUENCE [LARGE SCALE GENOMIC DNA]</scope>
    <source>
        <strain evidence="1">JC2023a</strain>
    </source>
</reference>
<dbReference type="EMBL" id="JAULUE010002061">
    <property type="protein sequence ID" value="KAK5883347.1"/>
    <property type="molecule type" value="Genomic_DNA"/>
</dbReference>
<proteinExistence type="predicted"/>
<comment type="caution">
    <text evidence="1">The sequence shown here is derived from an EMBL/GenBank/DDBJ whole genome shotgun (WGS) entry which is preliminary data.</text>
</comment>
<keyword evidence="2" id="KW-1185">Reference proteome</keyword>
<protein>
    <submittedName>
        <fullName evidence="1">Uncharacterized protein</fullName>
    </submittedName>
</protein>
<accession>A0AAN8BEK1</accession>